<dbReference type="PATRIC" id="fig|157838.3.peg.5165"/>
<dbReference type="InterPro" id="IPR024975">
    <property type="entry name" value="NOV_C"/>
</dbReference>
<feature type="domain" description="Protein NO VEIN C-terminal" evidence="1">
    <location>
        <begin position="191"/>
        <end position="274"/>
    </location>
</feature>
<proteinExistence type="predicted"/>
<comment type="caution">
    <text evidence="2">The sequence shown here is derived from an EMBL/GenBank/DDBJ whole genome shotgun (WGS) entry which is preliminary data.</text>
</comment>
<dbReference type="Pfam" id="PF13020">
    <property type="entry name" value="NOV_C"/>
    <property type="match status" value="1"/>
</dbReference>
<evidence type="ECO:0000313" key="3">
    <source>
        <dbReference type="Proteomes" id="UP000051888"/>
    </source>
</evidence>
<organism evidence="2 3">
    <name type="scientific">Heyndrickxia shackletonii</name>
    <dbReference type="NCBI Taxonomy" id="157838"/>
    <lineage>
        <taxon>Bacteria</taxon>
        <taxon>Bacillati</taxon>
        <taxon>Bacillota</taxon>
        <taxon>Bacilli</taxon>
        <taxon>Bacillales</taxon>
        <taxon>Bacillaceae</taxon>
        <taxon>Heyndrickxia</taxon>
    </lineage>
</organism>
<dbReference type="AlphaFoldDB" id="A0A0Q3WRC7"/>
<gene>
    <name evidence="2" type="ORF">AN964_23510</name>
</gene>
<accession>A0A0Q3WRC7</accession>
<protein>
    <recommendedName>
        <fullName evidence="1">Protein NO VEIN C-terminal domain-containing protein</fullName>
    </recommendedName>
</protein>
<dbReference type="OrthoDB" id="9781481at2"/>
<dbReference type="RefSeq" id="WP_055742218.1">
    <property type="nucleotide sequence ID" value="NZ_JAAIWL010000002.1"/>
</dbReference>
<reference evidence="2 3" key="1">
    <citation type="submission" date="2015-09" db="EMBL/GenBank/DDBJ databases">
        <title>Genome sequencing project for genomic taxonomy and phylogenomics of Bacillus-like bacteria.</title>
        <authorList>
            <person name="Liu B."/>
            <person name="Wang J."/>
            <person name="Zhu Y."/>
            <person name="Liu G."/>
            <person name="Chen Q."/>
            <person name="Chen Z."/>
            <person name="Lan J."/>
            <person name="Che J."/>
            <person name="Ge C."/>
            <person name="Shi H."/>
            <person name="Pan Z."/>
            <person name="Liu X."/>
        </authorList>
    </citation>
    <scope>NUCLEOTIDE SEQUENCE [LARGE SCALE GENOMIC DNA]</scope>
    <source>
        <strain evidence="2 3">LMG 18435</strain>
    </source>
</reference>
<dbReference type="EMBL" id="LJJC01000015">
    <property type="protein sequence ID" value="KQL50620.1"/>
    <property type="molecule type" value="Genomic_DNA"/>
</dbReference>
<evidence type="ECO:0000313" key="2">
    <source>
        <dbReference type="EMBL" id="KQL50620.1"/>
    </source>
</evidence>
<evidence type="ECO:0000259" key="1">
    <source>
        <dbReference type="Pfam" id="PF13020"/>
    </source>
</evidence>
<dbReference type="Proteomes" id="UP000051888">
    <property type="component" value="Unassembled WGS sequence"/>
</dbReference>
<keyword evidence="3" id="KW-1185">Reference proteome</keyword>
<sequence>MLIELKRCNSIGNIDGLLFLVSMLSSKNSISRKEVVNRSSLENGLNINCSGALAFLEYLEYVEFSEDNIIVTERLKELKLLEGSSIIDTLVRSCISKLIDEGIFDSDRTGFDVDKGHISIKRSAFPLAYAAIRNFLTIAGALDKDENGDIGISETYESDFSSQIRKRKSKFTLEQLLKQQEEQSKRGLEAEEFILEFERKRLLTKACKIKRISDIDVSAGYDIVSFQSDSSTTYDRFIEVKSYLGKPHFYWSENESDTARIKGDKYVLCLVDYARITEPGYKPEFIQNPHKIIFEDDNWLVNTASYRIQKI</sequence>
<name>A0A0Q3WRC7_9BACI</name>